<reference evidence="2 3" key="1">
    <citation type="submission" date="2019-05" db="EMBL/GenBank/DDBJ databases">
        <authorList>
            <person name="Narsing Rao M.P."/>
            <person name="Li W.J."/>
        </authorList>
    </citation>
    <scope>NUCLEOTIDE SEQUENCE [LARGE SCALE GENOMIC DNA]</scope>
    <source>
        <strain evidence="2 3">SYSU_K30003</strain>
    </source>
</reference>
<dbReference type="EMBL" id="VCIW01000002">
    <property type="protein sequence ID" value="TLS53730.1"/>
    <property type="molecule type" value="Genomic_DNA"/>
</dbReference>
<protein>
    <submittedName>
        <fullName evidence="2">Uncharacterized protein</fullName>
    </submittedName>
</protein>
<accession>A0A5R9GHN3</accession>
<name>A0A5R9GHN3_9BACL</name>
<evidence type="ECO:0000313" key="3">
    <source>
        <dbReference type="Proteomes" id="UP000309676"/>
    </source>
</evidence>
<dbReference type="RefSeq" id="WP_138193047.1">
    <property type="nucleotide sequence ID" value="NZ_VCIW01000002.1"/>
</dbReference>
<evidence type="ECO:0000256" key="1">
    <source>
        <dbReference type="SAM" id="Phobius"/>
    </source>
</evidence>
<organism evidence="2 3">
    <name type="scientific">Paenibacillus antri</name>
    <dbReference type="NCBI Taxonomy" id="2582848"/>
    <lineage>
        <taxon>Bacteria</taxon>
        <taxon>Bacillati</taxon>
        <taxon>Bacillota</taxon>
        <taxon>Bacilli</taxon>
        <taxon>Bacillales</taxon>
        <taxon>Paenibacillaceae</taxon>
        <taxon>Paenibacillus</taxon>
    </lineage>
</organism>
<proteinExistence type="predicted"/>
<keyword evidence="1" id="KW-1133">Transmembrane helix</keyword>
<comment type="caution">
    <text evidence="2">The sequence shown here is derived from an EMBL/GenBank/DDBJ whole genome shotgun (WGS) entry which is preliminary data.</text>
</comment>
<keyword evidence="3" id="KW-1185">Reference proteome</keyword>
<keyword evidence="1" id="KW-0472">Membrane</keyword>
<feature type="transmembrane region" description="Helical" evidence="1">
    <location>
        <begin position="28"/>
        <end position="47"/>
    </location>
</feature>
<gene>
    <name evidence="2" type="ORF">FE782_05540</name>
</gene>
<sequence>MSDAAPILVLIAVALVWEWKGYRSASPANRWFAAALYAASALVWFWMASRPDLPRPGNWMDDIFR</sequence>
<evidence type="ECO:0000313" key="2">
    <source>
        <dbReference type="EMBL" id="TLS53730.1"/>
    </source>
</evidence>
<dbReference type="AlphaFoldDB" id="A0A5R9GHN3"/>
<keyword evidence="1" id="KW-0812">Transmembrane</keyword>
<dbReference type="Proteomes" id="UP000309676">
    <property type="component" value="Unassembled WGS sequence"/>
</dbReference>